<sequence length="182" mass="19013">MCTLSIVSGCGVVDTGVRVTGKSGDATASPTPESSVSPGRREAPSVDAVAVLRADPGVNQDIKDLIAQPCSGDGYGDGWFPVYTSYATLTGTDVRVAIINVQGCADVVACPGVRASYVYRLWEDRTKRVYTSEEALSEVSATGGQLSVQRPIWQPNDPSSCPSGGDMVPLRWDGSKLVAAGE</sequence>
<dbReference type="AlphaFoldDB" id="A0A223S7M2"/>
<feature type="compositionally biased region" description="Polar residues" evidence="1">
    <location>
        <begin position="26"/>
        <end position="37"/>
    </location>
</feature>
<name>A0A223S7M2_9ACTN</name>
<gene>
    <name evidence="2" type="ORF">CDO52_16040</name>
</gene>
<evidence type="ECO:0000313" key="3">
    <source>
        <dbReference type="Proteomes" id="UP000215005"/>
    </source>
</evidence>
<proteinExistence type="predicted"/>
<organism evidence="2 3">
    <name type="scientific">Nocardiopsis gilva YIM 90087</name>
    <dbReference type="NCBI Taxonomy" id="1235441"/>
    <lineage>
        <taxon>Bacteria</taxon>
        <taxon>Bacillati</taxon>
        <taxon>Actinomycetota</taxon>
        <taxon>Actinomycetes</taxon>
        <taxon>Streptosporangiales</taxon>
        <taxon>Nocardiopsidaceae</taxon>
        <taxon>Nocardiopsis</taxon>
    </lineage>
</organism>
<evidence type="ECO:0008006" key="4">
    <source>
        <dbReference type="Google" id="ProtNLM"/>
    </source>
</evidence>
<protein>
    <recommendedName>
        <fullName evidence="4">LppP/LprE family lipoprotein</fullName>
    </recommendedName>
</protein>
<dbReference type="KEGG" id="ngv:CDO52_16040"/>
<dbReference type="Proteomes" id="UP000215005">
    <property type="component" value="Chromosome"/>
</dbReference>
<evidence type="ECO:0000256" key="1">
    <source>
        <dbReference type="SAM" id="MobiDB-lite"/>
    </source>
</evidence>
<accession>A0A223S7M2</accession>
<dbReference type="EMBL" id="CP022753">
    <property type="protein sequence ID" value="ASU84096.1"/>
    <property type="molecule type" value="Genomic_DNA"/>
</dbReference>
<keyword evidence="3" id="KW-1185">Reference proteome</keyword>
<evidence type="ECO:0000313" key="2">
    <source>
        <dbReference type="EMBL" id="ASU84096.1"/>
    </source>
</evidence>
<feature type="region of interest" description="Disordered" evidence="1">
    <location>
        <begin position="21"/>
        <end position="42"/>
    </location>
</feature>
<reference evidence="2 3" key="1">
    <citation type="submission" date="2017-08" db="EMBL/GenBank/DDBJ databases">
        <title>The complete genome sequence of Nocardiopsis gilva YIM 90087.</title>
        <authorList>
            <person name="Yin M."/>
            <person name="Tang S."/>
        </authorList>
    </citation>
    <scope>NUCLEOTIDE SEQUENCE [LARGE SCALE GENOMIC DNA]</scope>
    <source>
        <strain evidence="2 3">YIM 90087</strain>
    </source>
</reference>